<dbReference type="Proteomes" id="UP000800036">
    <property type="component" value="Unassembled WGS sequence"/>
</dbReference>
<dbReference type="GO" id="GO:0032259">
    <property type="term" value="P:methylation"/>
    <property type="evidence" value="ECO:0007669"/>
    <property type="project" value="UniProtKB-KW"/>
</dbReference>
<name>A0A6A5V821_9PLEO</name>
<evidence type="ECO:0000313" key="1">
    <source>
        <dbReference type="EMBL" id="KAF1973275.1"/>
    </source>
</evidence>
<proteinExistence type="predicted"/>
<evidence type="ECO:0000313" key="2">
    <source>
        <dbReference type="Proteomes" id="UP000800036"/>
    </source>
</evidence>
<organism evidence="1 2">
    <name type="scientific">Bimuria novae-zelandiae CBS 107.79</name>
    <dbReference type="NCBI Taxonomy" id="1447943"/>
    <lineage>
        <taxon>Eukaryota</taxon>
        <taxon>Fungi</taxon>
        <taxon>Dikarya</taxon>
        <taxon>Ascomycota</taxon>
        <taxon>Pezizomycotina</taxon>
        <taxon>Dothideomycetes</taxon>
        <taxon>Pleosporomycetidae</taxon>
        <taxon>Pleosporales</taxon>
        <taxon>Massarineae</taxon>
        <taxon>Didymosphaeriaceae</taxon>
        <taxon>Bimuria</taxon>
    </lineage>
</organism>
<keyword evidence="1" id="KW-0489">Methyltransferase</keyword>
<dbReference type="CDD" id="cd02440">
    <property type="entry name" value="AdoMet_MTases"/>
    <property type="match status" value="1"/>
</dbReference>
<reference evidence="1" key="1">
    <citation type="journal article" date="2020" name="Stud. Mycol.">
        <title>101 Dothideomycetes genomes: a test case for predicting lifestyles and emergence of pathogens.</title>
        <authorList>
            <person name="Haridas S."/>
            <person name="Albert R."/>
            <person name="Binder M."/>
            <person name="Bloem J."/>
            <person name="Labutti K."/>
            <person name="Salamov A."/>
            <person name="Andreopoulos B."/>
            <person name="Baker S."/>
            <person name="Barry K."/>
            <person name="Bills G."/>
            <person name="Bluhm B."/>
            <person name="Cannon C."/>
            <person name="Castanera R."/>
            <person name="Culley D."/>
            <person name="Daum C."/>
            <person name="Ezra D."/>
            <person name="Gonzalez J."/>
            <person name="Henrissat B."/>
            <person name="Kuo A."/>
            <person name="Liang C."/>
            <person name="Lipzen A."/>
            <person name="Lutzoni F."/>
            <person name="Magnuson J."/>
            <person name="Mondo S."/>
            <person name="Nolan M."/>
            <person name="Ohm R."/>
            <person name="Pangilinan J."/>
            <person name="Park H.-J."/>
            <person name="Ramirez L."/>
            <person name="Alfaro M."/>
            <person name="Sun H."/>
            <person name="Tritt A."/>
            <person name="Yoshinaga Y."/>
            <person name="Zwiers L.-H."/>
            <person name="Turgeon B."/>
            <person name="Goodwin S."/>
            <person name="Spatafora J."/>
            <person name="Crous P."/>
            <person name="Grigoriev I."/>
        </authorList>
    </citation>
    <scope>NUCLEOTIDE SEQUENCE</scope>
    <source>
        <strain evidence="1">CBS 107.79</strain>
    </source>
</reference>
<dbReference type="InterPro" id="IPR029063">
    <property type="entry name" value="SAM-dependent_MTases_sf"/>
</dbReference>
<sequence length="293" mass="31677">MSIQLDTVSIARLSLHNPNRFSIQHSQTLHRLALLQHWNITTGAKVLELGCGQGDCTTVLAHAVGDQGSVVAVDPADLDYGTPYNLGEAQGHISQGPLGRRITWVQQAPLDYLSSFPSPPASDSKAFDATVLAHCLWYFPSPSHIHSTFCAIKQHSKCLLLAEWSLVATHPSAQPHVLAALTQAALECHKSNSVSNIRTVLSPKRLTELALAAGWQLESETRVQAVEGLLDGQWEVSACLSPSFKREIEENVGDERQRAVIFALRDACKASLDVVQGGLAGVTGMDTWVASFV</sequence>
<protein>
    <submittedName>
        <fullName evidence="1">S-adenosyl-L-methionine-dependent methyltransferase</fullName>
    </submittedName>
</protein>
<keyword evidence="2" id="KW-1185">Reference proteome</keyword>
<keyword evidence="1" id="KW-0808">Transferase</keyword>
<dbReference type="EMBL" id="ML976681">
    <property type="protein sequence ID" value="KAF1973275.1"/>
    <property type="molecule type" value="Genomic_DNA"/>
</dbReference>
<gene>
    <name evidence="1" type="ORF">BU23DRAFT_554257</name>
</gene>
<accession>A0A6A5V821</accession>
<dbReference type="SUPFAM" id="SSF53335">
    <property type="entry name" value="S-adenosyl-L-methionine-dependent methyltransferases"/>
    <property type="match status" value="1"/>
</dbReference>
<dbReference type="OrthoDB" id="8300214at2759"/>
<dbReference type="Gene3D" id="3.40.50.150">
    <property type="entry name" value="Vaccinia Virus protein VP39"/>
    <property type="match status" value="1"/>
</dbReference>
<dbReference type="AlphaFoldDB" id="A0A6A5V821"/>
<dbReference type="GO" id="GO:0008168">
    <property type="term" value="F:methyltransferase activity"/>
    <property type="evidence" value="ECO:0007669"/>
    <property type="project" value="UniProtKB-KW"/>
</dbReference>
<dbReference type="Pfam" id="PF01135">
    <property type="entry name" value="PCMT"/>
    <property type="match status" value="1"/>
</dbReference>